<organism evidence="3 4">
    <name type="scientific">Enterococcus larvae</name>
    <dbReference type="NCBI Taxonomy" id="2794352"/>
    <lineage>
        <taxon>Bacteria</taxon>
        <taxon>Bacillati</taxon>
        <taxon>Bacillota</taxon>
        <taxon>Bacilli</taxon>
        <taxon>Lactobacillales</taxon>
        <taxon>Enterococcaceae</taxon>
        <taxon>Enterococcus</taxon>
    </lineage>
</organism>
<dbReference type="SUPFAM" id="SSF53335">
    <property type="entry name" value="S-adenosyl-L-methionine-dependent methyltransferases"/>
    <property type="match status" value="1"/>
</dbReference>
<keyword evidence="4" id="KW-1185">Reference proteome</keyword>
<dbReference type="Gene3D" id="3.40.50.150">
    <property type="entry name" value="Vaccinia Virus protein VP39"/>
    <property type="match status" value="1"/>
</dbReference>
<name>A0ABS4CMQ6_9ENTE</name>
<gene>
    <name evidence="3" type="ORF">I6N96_15710</name>
</gene>
<dbReference type="GO" id="GO:0032259">
    <property type="term" value="P:methylation"/>
    <property type="evidence" value="ECO:0007669"/>
    <property type="project" value="UniProtKB-KW"/>
</dbReference>
<dbReference type="PIRSF" id="PIRSF018249">
    <property type="entry name" value="MyrA_prd"/>
    <property type="match status" value="1"/>
</dbReference>
<dbReference type="RefSeq" id="WP_209558515.1">
    <property type="nucleotide sequence ID" value="NZ_JAEDXU010000009.1"/>
</dbReference>
<evidence type="ECO:0000313" key="3">
    <source>
        <dbReference type="EMBL" id="MBP1047735.1"/>
    </source>
</evidence>
<dbReference type="CDD" id="cd02440">
    <property type="entry name" value="AdoMet_MTases"/>
    <property type="match status" value="1"/>
</dbReference>
<evidence type="ECO:0000259" key="1">
    <source>
        <dbReference type="Pfam" id="PF08241"/>
    </source>
</evidence>
<dbReference type="Pfam" id="PF08241">
    <property type="entry name" value="Methyltransf_11"/>
    <property type="match status" value="1"/>
</dbReference>
<dbReference type="InterPro" id="IPR029063">
    <property type="entry name" value="SAM-dependent_MTases_sf"/>
</dbReference>
<sequence>MLKKIDKAKEFLLENSQLFRCPICHSSFLQKDYALICTENHRFDLSKKGTLYFLKTHVQTDYDQQMFTHRQAMIKSGMYENMLAEIAPYMDGKEIVLDVGCGEGSFLTELSKLSTAKVKIGFDISKEGIYLATNQPVDAFWCAADLTNLPFADQSVDCILNIFSPSHYKEFERVLKPGGQVVKIVPETDYLKELRTAFFPNDQKKQTYSNQKVIDKFSESMKLIADKRLTTVFDIPEERRLDLLEMSPLEWQADPEIKAGLKKQPLKKITVDLRMLVGEIR</sequence>
<evidence type="ECO:0000259" key="2">
    <source>
        <dbReference type="Pfam" id="PF21302"/>
    </source>
</evidence>
<dbReference type="Proteomes" id="UP000673375">
    <property type="component" value="Unassembled WGS sequence"/>
</dbReference>
<keyword evidence="3" id="KW-0808">Transferase</keyword>
<dbReference type="EMBL" id="JAEDXU010000009">
    <property type="protein sequence ID" value="MBP1047735.1"/>
    <property type="molecule type" value="Genomic_DNA"/>
</dbReference>
<dbReference type="InterPro" id="IPR048647">
    <property type="entry name" value="RlmA_N"/>
</dbReference>
<feature type="domain" description="Methyltransferase type 11" evidence="1">
    <location>
        <begin position="97"/>
        <end position="182"/>
    </location>
</feature>
<reference evidence="3 4" key="1">
    <citation type="submission" date="2020-12" db="EMBL/GenBank/DDBJ databases">
        <title>Vagococcus allomyrinae sp. nov. and Enterococcus lavae sp. nov., isolated from the larvae of Allomyrina dichotoma.</title>
        <authorList>
            <person name="Lee S.D."/>
        </authorList>
    </citation>
    <scope>NUCLEOTIDE SEQUENCE [LARGE SCALE GENOMIC DNA]</scope>
    <source>
        <strain evidence="3 4">BWM-S5</strain>
    </source>
</reference>
<accession>A0ABS4CMQ6</accession>
<dbReference type="GO" id="GO:0008168">
    <property type="term" value="F:methyltransferase activity"/>
    <property type="evidence" value="ECO:0007669"/>
    <property type="project" value="UniProtKB-KW"/>
</dbReference>
<protein>
    <submittedName>
        <fullName evidence="3">Methyltransferase domain-containing protein</fullName>
    </submittedName>
</protein>
<dbReference type="Pfam" id="PF21302">
    <property type="entry name" value="Zn_ribbon_RlmA"/>
    <property type="match status" value="1"/>
</dbReference>
<comment type="caution">
    <text evidence="3">The sequence shown here is derived from an EMBL/GenBank/DDBJ whole genome shotgun (WGS) entry which is preliminary data.</text>
</comment>
<dbReference type="InterPro" id="IPR016718">
    <property type="entry name" value="rRNA_m1G-MeTrfase_A_prd"/>
</dbReference>
<proteinExistence type="predicted"/>
<dbReference type="InterPro" id="IPR013216">
    <property type="entry name" value="Methyltransf_11"/>
</dbReference>
<feature type="domain" description="23S rRNA (guanine(745)-N(1))-methyltransferase N-terminal" evidence="2">
    <location>
        <begin position="19"/>
        <end position="50"/>
    </location>
</feature>
<keyword evidence="3" id="KW-0489">Methyltransferase</keyword>
<dbReference type="PANTHER" id="PTHR43591">
    <property type="entry name" value="METHYLTRANSFERASE"/>
    <property type="match status" value="1"/>
</dbReference>
<evidence type="ECO:0000313" key="4">
    <source>
        <dbReference type="Proteomes" id="UP000673375"/>
    </source>
</evidence>